<dbReference type="GO" id="GO:0009927">
    <property type="term" value="F:histidine phosphotransfer kinase activity"/>
    <property type="evidence" value="ECO:0007669"/>
    <property type="project" value="TreeGrafter"/>
</dbReference>
<evidence type="ECO:0000256" key="7">
    <source>
        <dbReference type="SAM" id="MobiDB-lite"/>
    </source>
</evidence>
<name>A0A9N8HG96_9STRA</name>
<comment type="catalytic activity">
    <reaction evidence="1">
        <text>ATP + protein L-histidine = ADP + protein N-phospho-L-histidine.</text>
        <dbReference type="EC" id="2.7.13.3"/>
    </reaction>
</comment>
<feature type="compositionally biased region" description="Polar residues" evidence="7">
    <location>
        <begin position="558"/>
        <end position="572"/>
    </location>
</feature>
<feature type="compositionally biased region" description="Polar residues" evidence="7">
    <location>
        <begin position="735"/>
        <end position="751"/>
    </location>
</feature>
<keyword evidence="8" id="KW-0812">Transmembrane</keyword>
<keyword evidence="8" id="KW-0472">Membrane</keyword>
<proteinExistence type="predicted"/>
<evidence type="ECO:0000256" key="5">
    <source>
        <dbReference type="ARBA" id="ARBA00022777"/>
    </source>
</evidence>
<dbReference type="PROSITE" id="PS50110">
    <property type="entry name" value="RESPONSE_REGULATORY"/>
    <property type="match status" value="1"/>
</dbReference>
<dbReference type="SMART" id="SM00387">
    <property type="entry name" value="HATPase_c"/>
    <property type="match status" value="1"/>
</dbReference>
<evidence type="ECO:0000256" key="1">
    <source>
        <dbReference type="ARBA" id="ARBA00000085"/>
    </source>
</evidence>
<feature type="compositionally biased region" description="Basic and acidic residues" evidence="7">
    <location>
        <begin position="454"/>
        <end position="463"/>
    </location>
</feature>
<protein>
    <recommendedName>
        <fullName evidence="2">histidine kinase</fullName>
        <ecNumber evidence="2">2.7.13.3</ecNumber>
    </recommendedName>
</protein>
<dbReference type="Gene3D" id="3.40.50.2300">
    <property type="match status" value="1"/>
</dbReference>
<evidence type="ECO:0000259" key="9">
    <source>
        <dbReference type="PROSITE" id="PS50109"/>
    </source>
</evidence>
<dbReference type="InterPro" id="IPR003594">
    <property type="entry name" value="HATPase_dom"/>
</dbReference>
<dbReference type="SMART" id="SM00448">
    <property type="entry name" value="REC"/>
    <property type="match status" value="1"/>
</dbReference>
<keyword evidence="4" id="KW-0808">Transferase</keyword>
<evidence type="ECO:0000259" key="10">
    <source>
        <dbReference type="PROSITE" id="PS50110"/>
    </source>
</evidence>
<dbReference type="PANTHER" id="PTHR43047">
    <property type="entry name" value="TWO-COMPONENT HISTIDINE PROTEIN KINASE"/>
    <property type="match status" value="1"/>
</dbReference>
<keyword evidence="3 6" id="KW-0597">Phosphoprotein</keyword>
<dbReference type="SMART" id="SM00388">
    <property type="entry name" value="HisKA"/>
    <property type="match status" value="1"/>
</dbReference>
<feature type="region of interest" description="Disordered" evidence="7">
    <location>
        <begin position="558"/>
        <end position="577"/>
    </location>
</feature>
<evidence type="ECO:0000256" key="2">
    <source>
        <dbReference type="ARBA" id="ARBA00012438"/>
    </source>
</evidence>
<dbReference type="PROSITE" id="PS50109">
    <property type="entry name" value="HIS_KIN"/>
    <property type="match status" value="1"/>
</dbReference>
<feature type="modified residue" description="4-aspartylphosphate" evidence="6">
    <location>
        <position position="842"/>
    </location>
</feature>
<sequence>MTSPEPSSQASKTNMTQQQQRTWVLRVVFVVCLLFSAAFCGVVSYWVVDDLEQSVGMQTYESVASSALQNAKAITLRKVQGGEVMASVMKYAFPDSSQWPMVSLDGYVEIASKIAKLSSSLTLAVNVFVQPAQVDAFHEHAKQVYEEQGYPEGAGVSDFGFGTWKPDQSEEPAYPDRRLPDVTGETTYDSPNNILIPIFLHNNVNATSLLLNVHSRVFQGVATDSMLECAQQHDATNTNKEEPVCTMVTDFLELIIRPGPAAIIYNPVFAKNDPNTMVAITGTTIHWEEVLTSVVPDYVDGLDCVVSTDTESYTFVIDNGQPRLVGKGDHHDPQYEHMGRSEVLNDFGTEASASKTFTLTVYPTNAMLDEFRTNSPTAIAMGFVGVILFCAALFFSYDFFMRGESRHQKAVLEIKRRFVRFVSHEIRTPLNTVCMGLELLRSELDAQMDATEEEREKPPDNLKEVTSAAVNDGGSSSLRDTLKYMMDLTGDILDNSESAVAILNDLLNYDKIETGSFQLEVGIVPIWELVRKSVSAFDIQARKRNVALNFTLEQHEVIQNNDNNSAPGNGENNDVEKAKTPDLNMLNVIGDDMRLRQVILNLVSNALKFVEENNGVIDVKASFVAGGLPGDRPLYTSKDGGGQQAEPISYPREGAVKVSVRDNGEGMTAEQLHLLFREGVQFDANKLQAGGGSGLGLYITKGLIEQHGGVIRVESPGRGHGTTFTVFLPLYHCQSPTEPDRSSSTADTNGSIAPGVKDANDSADKKASSSPPRDSLRKESRYILVVDDAAMNRKMLIRLLQRAGHTCDSAANGQEAVDAVLADQERIKADEGHTPFDTILMDFEMPVLNGPDATKVIRSHGCDAFIVGVTGNVLLEDVNYFKSKGADHVLAKPLKVTELNEAWVKFKR</sequence>
<evidence type="ECO:0000256" key="3">
    <source>
        <dbReference type="ARBA" id="ARBA00022553"/>
    </source>
</evidence>
<feature type="region of interest" description="Disordered" evidence="7">
    <location>
        <begin position="735"/>
        <end position="775"/>
    </location>
</feature>
<feature type="transmembrane region" description="Helical" evidence="8">
    <location>
        <begin position="378"/>
        <end position="400"/>
    </location>
</feature>
<dbReference type="Gene3D" id="3.30.565.10">
    <property type="entry name" value="Histidine kinase-like ATPase, C-terminal domain"/>
    <property type="match status" value="1"/>
</dbReference>
<dbReference type="AlphaFoldDB" id="A0A9N8HG96"/>
<dbReference type="InterPro" id="IPR003661">
    <property type="entry name" value="HisK_dim/P_dom"/>
</dbReference>
<dbReference type="GO" id="GO:0005886">
    <property type="term" value="C:plasma membrane"/>
    <property type="evidence" value="ECO:0007669"/>
    <property type="project" value="TreeGrafter"/>
</dbReference>
<dbReference type="PRINTS" id="PR00344">
    <property type="entry name" value="BCTRLSENSOR"/>
</dbReference>
<comment type="caution">
    <text evidence="11">The sequence shown here is derived from an EMBL/GenBank/DDBJ whole genome shotgun (WGS) entry which is preliminary data.</text>
</comment>
<feature type="compositionally biased region" description="Basic and acidic residues" evidence="7">
    <location>
        <begin position="758"/>
        <end position="767"/>
    </location>
</feature>
<dbReference type="Proteomes" id="UP001153069">
    <property type="component" value="Unassembled WGS sequence"/>
</dbReference>
<evidence type="ECO:0000256" key="8">
    <source>
        <dbReference type="SAM" id="Phobius"/>
    </source>
</evidence>
<feature type="transmembrane region" description="Helical" evidence="8">
    <location>
        <begin position="23"/>
        <end position="48"/>
    </location>
</feature>
<dbReference type="Pfam" id="PF02518">
    <property type="entry name" value="HATPase_c"/>
    <property type="match status" value="1"/>
</dbReference>
<dbReference type="Pfam" id="PF00072">
    <property type="entry name" value="Response_reg"/>
    <property type="match status" value="1"/>
</dbReference>
<dbReference type="EC" id="2.7.13.3" evidence="2"/>
<reference evidence="11" key="1">
    <citation type="submission" date="2020-06" db="EMBL/GenBank/DDBJ databases">
        <authorList>
            <consortium name="Plant Systems Biology data submission"/>
        </authorList>
    </citation>
    <scope>NUCLEOTIDE SEQUENCE</scope>
    <source>
        <strain evidence="11">D6</strain>
    </source>
</reference>
<evidence type="ECO:0000256" key="4">
    <source>
        <dbReference type="ARBA" id="ARBA00022679"/>
    </source>
</evidence>
<dbReference type="SUPFAM" id="SSF52172">
    <property type="entry name" value="CheY-like"/>
    <property type="match status" value="1"/>
</dbReference>
<dbReference type="InterPro" id="IPR036890">
    <property type="entry name" value="HATPase_C_sf"/>
</dbReference>
<dbReference type="CDD" id="cd00082">
    <property type="entry name" value="HisKA"/>
    <property type="match status" value="1"/>
</dbReference>
<keyword evidence="8" id="KW-1133">Transmembrane helix</keyword>
<dbReference type="Gene3D" id="1.10.287.130">
    <property type="match status" value="1"/>
</dbReference>
<dbReference type="OrthoDB" id="207061at2759"/>
<dbReference type="SUPFAM" id="SSF47384">
    <property type="entry name" value="Homodimeric domain of signal transducing histidine kinase"/>
    <property type="match status" value="1"/>
</dbReference>
<dbReference type="InterPro" id="IPR004358">
    <property type="entry name" value="Sig_transdc_His_kin-like_C"/>
</dbReference>
<accession>A0A9N8HG96</accession>
<dbReference type="InterPro" id="IPR011006">
    <property type="entry name" value="CheY-like_superfamily"/>
</dbReference>
<dbReference type="GO" id="GO:0000155">
    <property type="term" value="F:phosphorelay sensor kinase activity"/>
    <property type="evidence" value="ECO:0007669"/>
    <property type="project" value="InterPro"/>
</dbReference>
<dbReference type="PANTHER" id="PTHR43047:SF72">
    <property type="entry name" value="OSMOSENSING HISTIDINE PROTEIN KINASE SLN1"/>
    <property type="match status" value="1"/>
</dbReference>
<dbReference type="CDD" id="cd17546">
    <property type="entry name" value="REC_hyHK_CKI1_RcsC-like"/>
    <property type="match status" value="1"/>
</dbReference>
<keyword evidence="5 11" id="KW-0418">Kinase</keyword>
<dbReference type="EMBL" id="CAICTM010000497">
    <property type="protein sequence ID" value="CAB9511692.1"/>
    <property type="molecule type" value="Genomic_DNA"/>
</dbReference>
<dbReference type="InterPro" id="IPR001789">
    <property type="entry name" value="Sig_transdc_resp-reg_receiver"/>
</dbReference>
<gene>
    <name evidence="11" type="ORF">SEMRO_498_G154870.1</name>
</gene>
<feature type="domain" description="Response regulatory" evidence="10">
    <location>
        <begin position="782"/>
        <end position="907"/>
    </location>
</feature>
<keyword evidence="12" id="KW-1185">Reference proteome</keyword>
<evidence type="ECO:0000256" key="6">
    <source>
        <dbReference type="PROSITE-ProRule" id="PRU00169"/>
    </source>
</evidence>
<feature type="region of interest" description="Disordered" evidence="7">
    <location>
        <begin position="448"/>
        <end position="474"/>
    </location>
</feature>
<dbReference type="Pfam" id="PF00512">
    <property type="entry name" value="HisKA"/>
    <property type="match status" value="1"/>
</dbReference>
<evidence type="ECO:0000313" key="11">
    <source>
        <dbReference type="EMBL" id="CAB9511692.1"/>
    </source>
</evidence>
<dbReference type="SUPFAM" id="SSF55874">
    <property type="entry name" value="ATPase domain of HSP90 chaperone/DNA topoisomerase II/histidine kinase"/>
    <property type="match status" value="1"/>
</dbReference>
<organism evidence="11 12">
    <name type="scientific">Seminavis robusta</name>
    <dbReference type="NCBI Taxonomy" id="568900"/>
    <lineage>
        <taxon>Eukaryota</taxon>
        <taxon>Sar</taxon>
        <taxon>Stramenopiles</taxon>
        <taxon>Ochrophyta</taxon>
        <taxon>Bacillariophyta</taxon>
        <taxon>Bacillariophyceae</taxon>
        <taxon>Bacillariophycidae</taxon>
        <taxon>Naviculales</taxon>
        <taxon>Naviculaceae</taxon>
        <taxon>Seminavis</taxon>
    </lineage>
</organism>
<dbReference type="InterPro" id="IPR005467">
    <property type="entry name" value="His_kinase_dom"/>
</dbReference>
<dbReference type="InterPro" id="IPR036097">
    <property type="entry name" value="HisK_dim/P_sf"/>
</dbReference>
<feature type="domain" description="Histidine kinase" evidence="9">
    <location>
        <begin position="421"/>
        <end position="732"/>
    </location>
</feature>
<evidence type="ECO:0000313" key="12">
    <source>
        <dbReference type="Proteomes" id="UP001153069"/>
    </source>
</evidence>